<organism evidence="1 2">
    <name type="scientific">Oopsacas minuta</name>
    <dbReference type="NCBI Taxonomy" id="111878"/>
    <lineage>
        <taxon>Eukaryota</taxon>
        <taxon>Metazoa</taxon>
        <taxon>Porifera</taxon>
        <taxon>Hexactinellida</taxon>
        <taxon>Hexasterophora</taxon>
        <taxon>Lyssacinosida</taxon>
        <taxon>Leucopsacidae</taxon>
        <taxon>Oopsacas</taxon>
    </lineage>
</organism>
<proteinExistence type="predicted"/>
<accession>A0AAV7JXA4</accession>
<dbReference type="AlphaFoldDB" id="A0AAV7JXA4"/>
<protein>
    <submittedName>
        <fullName evidence="1">Uncharacterized protein</fullName>
    </submittedName>
</protein>
<name>A0AAV7JXA4_9METZ</name>
<sequence>MDPLATSLDFDQSFSSLLKVELAKQQNLMDLDYSPSLDHVHAQHLRENNDIPESTTHYIKVYREQLETLQRDNFSLKLQLFYFQKAFESAGQPLV</sequence>
<comment type="caution">
    <text evidence="1">The sequence shown here is derived from an EMBL/GenBank/DDBJ whole genome shotgun (WGS) entry which is preliminary data.</text>
</comment>
<dbReference type="EMBL" id="JAKMXF010000296">
    <property type="protein sequence ID" value="KAI6652960.1"/>
    <property type="molecule type" value="Genomic_DNA"/>
</dbReference>
<keyword evidence="2" id="KW-1185">Reference proteome</keyword>
<evidence type="ECO:0000313" key="2">
    <source>
        <dbReference type="Proteomes" id="UP001165289"/>
    </source>
</evidence>
<dbReference type="Proteomes" id="UP001165289">
    <property type="component" value="Unassembled WGS sequence"/>
</dbReference>
<evidence type="ECO:0000313" key="1">
    <source>
        <dbReference type="EMBL" id="KAI6652960.1"/>
    </source>
</evidence>
<reference evidence="1 2" key="1">
    <citation type="journal article" date="2023" name="BMC Biol.">
        <title>The compact genome of the sponge Oopsacas minuta (Hexactinellida) is lacking key metazoan core genes.</title>
        <authorList>
            <person name="Santini S."/>
            <person name="Schenkelaars Q."/>
            <person name="Jourda C."/>
            <person name="Duchesne M."/>
            <person name="Belahbib H."/>
            <person name="Rocher C."/>
            <person name="Selva M."/>
            <person name="Riesgo A."/>
            <person name="Vervoort M."/>
            <person name="Leys S.P."/>
            <person name="Kodjabachian L."/>
            <person name="Le Bivic A."/>
            <person name="Borchiellini C."/>
            <person name="Claverie J.M."/>
            <person name="Renard E."/>
        </authorList>
    </citation>
    <scope>NUCLEOTIDE SEQUENCE [LARGE SCALE GENOMIC DNA]</scope>
    <source>
        <strain evidence="1">SPO-2</strain>
    </source>
</reference>
<gene>
    <name evidence="1" type="ORF">LOD99_4037</name>
</gene>